<dbReference type="HOGENOM" id="CLU_035730_8_4_1"/>
<dbReference type="Proteomes" id="UP000030746">
    <property type="component" value="Unassembled WGS sequence"/>
</dbReference>
<dbReference type="KEGG" id="lgi:LOTGIDRAFT_153392"/>
<gene>
    <name evidence="2" type="ORF">LOTGIDRAFT_153392</name>
</gene>
<name>V4BXU7_LOTGI</name>
<sequence>MVWDDELAAASTTHARNCDYRYSSAHDYGENIAVQGSLRPLDVNTVGAQHIRHWVDYEKQFNDGTWSCCSERGYSCCEYAQVVSKSTTSVGCGYAQCGVMPNLLVLVCRYKPSGKIRGESPYV</sequence>
<organism evidence="2 3">
    <name type="scientific">Lottia gigantea</name>
    <name type="common">Giant owl limpet</name>
    <dbReference type="NCBI Taxonomy" id="225164"/>
    <lineage>
        <taxon>Eukaryota</taxon>
        <taxon>Metazoa</taxon>
        <taxon>Spiralia</taxon>
        <taxon>Lophotrochozoa</taxon>
        <taxon>Mollusca</taxon>
        <taxon>Gastropoda</taxon>
        <taxon>Patellogastropoda</taxon>
        <taxon>Lottioidea</taxon>
        <taxon>Lottiidae</taxon>
        <taxon>Lottia</taxon>
    </lineage>
</organism>
<feature type="domain" description="SCP" evidence="1">
    <location>
        <begin position="1"/>
        <end position="118"/>
    </location>
</feature>
<dbReference type="InterPro" id="IPR001283">
    <property type="entry name" value="CRISP-related"/>
</dbReference>
<accession>V4BXU7</accession>
<dbReference type="RefSeq" id="XP_009055538.1">
    <property type="nucleotide sequence ID" value="XM_009057290.1"/>
</dbReference>
<dbReference type="InterPro" id="IPR035940">
    <property type="entry name" value="CAP_sf"/>
</dbReference>
<reference evidence="2 3" key="1">
    <citation type="journal article" date="2013" name="Nature">
        <title>Insights into bilaterian evolution from three spiralian genomes.</title>
        <authorList>
            <person name="Simakov O."/>
            <person name="Marletaz F."/>
            <person name="Cho S.J."/>
            <person name="Edsinger-Gonzales E."/>
            <person name="Havlak P."/>
            <person name="Hellsten U."/>
            <person name="Kuo D.H."/>
            <person name="Larsson T."/>
            <person name="Lv J."/>
            <person name="Arendt D."/>
            <person name="Savage R."/>
            <person name="Osoegawa K."/>
            <person name="de Jong P."/>
            <person name="Grimwood J."/>
            <person name="Chapman J.A."/>
            <person name="Shapiro H."/>
            <person name="Aerts A."/>
            <person name="Otillar R.P."/>
            <person name="Terry A.Y."/>
            <person name="Boore J.L."/>
            <person name="Grigoriev I.V."/>
            <person name="Lindberg D.R."/>
            <person name="Seaver E.C."/>
            <person name="Weisblat D.A."/>
            <person name="Putnam N.H."/>
            <person name="Rokhsar D.S."/>
        </authorList>
    </citation>
    <scope>NUCLEOTIDE SEQUENCE [LARGE SCALE GENOMIC DNA]</scope>
</reference>
<dbReference type="OMA" id="RYQRDKM"/>
<dbReference type="PRINTS" id="PR00837">
    <property type="entry name" value="V5TPXLIKE"/>
</dbReference>
<protein>
    <recommendedName>
        <fullName evidence="1">SCP domain-containing protein</fullName>
    </recommendedName>
</protein>
<dbReference type="CTD" id="20235960"/>
<evidence type="ECO:0000313" key="3">
    <source>
        <dbReference type="Proteomes" id="UP000030746"/>
    </source>
</evidence>
<dbReference type="Pfam" id="PF00188">
    <property type="entry name" value="CAP"/>
    <property type="match status" value="1"/>
</dbReference>
<dbReference type="AlphaFoldDB" id="V4BXU7"/>
<proteinExistence type="predicted"/>
<dbReference type="Gene3D" id="3.40.33.10">
    <property type="entry name" value="CAP"/>
    <property type="match status" value="1"/>
</dbReference>
<keyword evidence="3" id="KW-1185">Reference proteome</keyword>
<dbReference type="GeneID" id="20235960"/>
<dbReference type="CDD" id="cd05380">
    <property type="entry name" value="CAP_euk"/>
    <property type="match status" value="1"/>
</dbReference>
<dbReference type="InterPro" id="IPR014044">
    <property type="entry name" value="CAP_dom"/>
</dbReference>
<dbReference type="OrthoDB" id="414826at2759"/>
<dbReference type="EMBL" id="KB201890">
    <property type="protein sequence ID" value="ESO93919.1"/>
    <property type="molecule type" value="Genomic_DNA"/>
</dbReference>
<dbReference type="PANTHER" id="PTHR10334">
    <property type="entry name" value="CYSTEINE-RICH SECRETORY PROTEIN-RELATED"/>
    <property type="match status" value="1"/>
</dbReference>
<dbReference type="SUPFAM" id="SSF55797">
    <property type="entry name" value="PR-1-like"/>
    <property type="match status" value="1"/>
</dbReference>
<evidence type="ECO:0000313" key="2">
    <source>
        <dbReference type="EMBL" id="ESO93919.1"/>
    </source>
</evidence>
<dbReference type="SMART" id="SM00198">
    <property type="entry name" value="SCP"/>
    <property type="match status" value="1"/>
</dbReference>
<evidence type="ECO:0000259" key="1">
    <source>
        <dbReference type="SMART" id="SM00198"/>
    </source>
</evidence>